<feature type="binding site" evidence="5">
    <location>
        <position position="298"/>
    </location>
    <ligand>
        <name>Fe cation</name>
        <dbReference type="ChEBI" id="CHEBI:24875"/>
        <note>catalytic</note>
    </ligand>
</feature>
<comment type="caution">
    <text evidence="6">The sequence shown here is derived from an EMBL/GenBank/DDBJ whole genome shotgun (WGS) entry which is preliminary data.</text>
</comment>
<dbReference type="AlphaFoldDB" id="A0ABD0LS84"/>
<sequence length="574" mass="64118">RHLILEKGKSRTVAPTLRKEILPVVTNAGPRCAREMAAQGAEVKNGAQGSGTRDPTSVTWLMFQSELETRAPVDTIVTGEIPNWLSGTLYRNGCGLFDKETTSGTHLFEGYGVLHRYDVKEGHVKYTSRILDREAWLKAVKANRLAVAEDGTTKEYPDPCVTTFAGTASYFKQDDGSEPDRADEEEEDKTGVNIVEHGDKVFALTESPVMQEVDPVTLARKSKVDLQKLLSVHMATAHPHFGKDGSMYNLGTAFAPPNNYNIIMMPPHSLDSDKEVLKRVKLVASVQSRWNFSISYSHSFGMSEKHFIILEQPATLSTMKILKQGGSGKVAPATVFKNFDLHPDDKVVATQYLANPCFTFHFVNCYDDGDYVVVDLASYDNLNIINDLSLTNVTTSREDVVTATVRRYVLPLKIDKHPVGHNLPTLPYTTARAKVVSPGVVHLTPDYICKKKEKIYIELPRINYEKCAGRKYRYVYGTSLFTKVHRLIKLDMEKRTPVYWEEEGYDPGEPVFVPRPGATEEDDGVLMSPVIHLTGEKPCFLLFLDAATFTEIARATTPPGVRIAMSFHGNFYQK</sequence>
<keyword evidence="7" id="KW-1185">Reference proteome</keyword>
<organism evidence="6 7">
    <name type="scientific">Batillaria attramentaria</name>
    <dbReference type="NCBI Taxonomy" id="370345"/>
    <lineage>
        <taxon>Eukaryota</taxon>
        <taxon>Metazoa</taxon>
        <taxon>Spiralia</taxon>
        <taxon>Lophotrochozoa</taxon>
        <taxon>Mollusca</taxon>
        <taxon>Gastropoda</taxon>
        <taxon>Caenogastropoda</taxon>
        <taxon>Sorbeoconcha</taxon>
        <taxon>Cerithioidea</taxon>
        <taxon>Batillariidae</taxon>
        <taxon>Batillaria</taxon>
    </lineage>
</organism>
<evidence type="ECO:0000256" key="2">
    <source>
        <dbReference type="ARBA" id="ARBA00022723"/>
    </source>
</evidence>
<gene>
    <name evidence="6" type="ORF">BaRGS_00006983</name>
</gene>
<dbReference type="EMBL" id="JACVVK020000029">
    <property type="protein sequence ID" value="KAK7501897.1"/>
    <property type="molecule type" value="Genomic_DNA"/>
</dbReference>
<dbReference type="GO" id="GO:0016491">
    <property type="term" value="F:oxidoreductase activity"/>
    <property type="evidence" value="ECO:0007669"/>
    <property type="project" value="UniProtKB-KW"/>
</dbReference>
<dbReference type="PANTHER" id="PTHR10543:SF24">
    <property type="entry name" value="CAROTENOID ISOMEROOXYGENASE"/>
    <property type="match status" value="1"/>
</dbReference>
<keyword evidence="3" id="KW-0560">Oxidoreductase</keyword>
<comment type="cofactor">
    <cofactor evidence="5">
        <name>Fe(2+)</name>
        <dbReference type="ChEBI" id="CHEBI:29033"/>
    </cofactor>
    <text evidence="5">Binds 1 Fe(2+) ion per subunit.</text>
</comment>
<accession>A0ABD0LS84</accession>
<dbReference type="Proteomes" id="UP001519460">
    <property type="component" value="Unassembled WGS sequence"/>
</dbReference>
<dbReference type="Pfam" id="PF03055">
    <property type="entry name" value="RPE65"/>
    <property type="match status" value="1"/>
</dbReference>
<keyword evidence="4 5" id="KW-0408">Iron</keyword>
<feature type="non-terminal residue" evidence="6">
    <location>
        <position position="1"/>
    </location>
</feature>
<evidence type="ECO:0000313" key="6">
    <source>
        <dbReference type="EMBL" id="KAK7501897.1"/>
    </source>
</evidence>
<name>A0ABD0LS84_9CAEN</name>
<feature type="binding site" evidence="5">
    <location>
        <position position="568"/>
    </location>
    <ligand>
        <name>Fe cation</name>
        <dbReference type="ChEBI" id="CHEBI:24875"/>
        <note>catalytic</note>
    </ligand>
</feature>
<comment type="similarity">
    <text evidence="1">Belongs to the carotenoid oxygenase family.</text>
</comment>
<evidence type="ECO:0000256" key="1">
    <source>
        <dbReference type="ARBA" id="ARBA00006787"/>
    </source>
</evidence>
<feature type="binding site" evidence="5">
    <location>
        <position position="238"/>
    </location>
    <ligand>
        <name>Fe cation</name>
        <dbReference type="ChEBI" id="CHEBI:24875"/>
        <note>catalytic</note>
    </ligand>
</feature>
<keyword evidence="2 5" id="KW-0479">Metal-binding</keyword>
<feature type="binding site" evidence="5">
    <location>
        <position position="361"/>
    </location>
    <ligand>
        <name>Fe cation</name>
        <dbReference type="ChEBI" id="CHEBI:24875"/>
        <note>catalytic</note>
    </ligand>
</feature>
<evidence type="ECO:0000256" key="3">
    <source>
        <dbReference type="ARBA" id="ARBA00023002"/>
    </source>
</evidence>
<evidence type="ECO:0000256" key="5">
    <source>
        <dbReference type="PIRSR" id="PIRSR604294-1"/>
    </source>
</evidence>
<evidence type="ECO:0000313" key="7">
    <source>
        <dbReference type="Proteomes" id="UP001519460"/>
    </source>
</evidence>
<proteinExistence type="inferred from homology"/>
<dbReference type="GO" id="GO:0046872">
    <property type="term" value="F:metal ion binding"/>
    <property type="evidence" value="ECO:0007669"/>
    <property type="project" value="UniProtKB-KW"/>
</dbReference>
<dbReference type="PANTHER" id="PTHR10543">
    <property type="entry name" value="BETA-CAROTENE DIOXYGENASE"/>
    <property type="match status" value="1"/>
</dbReference>
<dbReference type="InterPro" id="IPR004294">
    <property type="entry name" value="Carotenoid_Oase"/>
</dbReference>
<evidence type="ECO:0000256" key="4">
    <source>
        <dbReference type="ARBA" id="ARBA00023004"/>
    </source>
</evidence>
<protein>
    <submittedName>
        <fullName evidence="6">Uncharacterized protein</fullName>
    </submittedName>
</protein>
<reference evidence="6 7" key="1">
    <citation type="journal article" date="2023" name="Sci. Data">
        <title>Genome assembly of the Korean intertidal mud-creeper Batillaria attramentaria.</title>
        <authorList>
            <person name="Patra A.K."/>
            <person name="Ho P.T."/>
            <person name="Jun S."/>
            <person name="Lee S.J."/>
            <person name="Kim Y."/>
            <person name="Won Y.J."/>
        </authorList>
    </citation>
    <scope>NUCLEOTIDE SEQUENCE [LARGE SCALE GENOMIC DNA]</scope>
    <source>
        <strain evidence="6">Wonlab-2016</strain>
    </source>
</reference>